<organism evidence="1">
    <name type="scientific">Christensenella massiliensis</name>
    <dbReference type="NCBI Taxonomy" id="1805714"/>
    <lineage>
        <taxon>Bacteria</taxon>
        <taxon>Bacillati</taxon>
        <taxon>Bacillota</taxon>
        <taxon>Clostridia</taxon>
        <taxon>Christensenellales</taxon>
        <taxon>Christensenellaceae</taxon>
        <taxon>Christensenella</taxon>
    </lineage>
</organism>
<dbReference type="EMBL" id="CP117826">
    <property type="protein sequence ID" value="XCC62817.1"/>
    <property type="molecule type" value="Genomic_DNA"/>
</dbReference>
<name>A0AAU8AAR5_9FIRM</name>
<sequence>MLKERARIYYQEKDCNCAEAIIRAANDEYELGINEEGMKAFGGFGGGMQCGSICGAVCGGMGAISAKEIKTCAHQTSDLSPKCKAMMNGFKEKFGSAFCAKVRKENFNRESKCWKVVEGAAEVLEKIME</sequence>
<dbReference type="Pfam" id="PF09719">
    <property type="entry name" value="C_GCAxxG_C_C"/>
    <property type="match status" value="1"/>
</dbReference>
<accession>A0AAU8AAR5</accession>
<dbReference type="AlphaFoldDB" id="A0AAU8AAR5"/>
<proteinExistence type="predicted"/>
<dbReference type="InterPro" id="IPR010181">
    <property type="entry name" value="CGCAxxGCC_motif"/>
</dbReference>
<dbReference type="RefSeq" id="WP_079547390.1">
    <property type="nucleotide sequence ID" value="NZ_CP117826.1"/>
</dbReference>
<protein>
    <submittedName>
        <fullName evidence="1">C-GCAxxG-C-C family (Seleno)protein</fullName>
    </submittedName>
</protein>
<reference evidence="1" key="1">
    <citation type="submission" date="2023-02" db="EMBL/GenBank/DDBJ databases">
        <title>Gut commensal Christensenella minuta modulates host metabolism via a new class of secondary bile acids.</title>
        <authorList>
            <person name="Liu C."/>
        </authorList>
    </citation>
    <scope>NUCLEOTIDE SEQUENCE</scope>
    <source>
        <strain evidence="1">CA70</strain>
    </source>
</reference>
<dbReference type="NCBIfam" id="TIGR01909">
    <property type="entry name" value="C_GCAxxG_C_C"/>
    <property type="match status" value="1"/>
</dbReference>
<gene>
    <name evidence="1" type="ORF">PUP29_02520</name>
</gene>
<evidence type="ECO:0000313" key="1">
    <source>
        <dbReference type="EMBL" id="XCC62817.1"/>
    </source>
</evidence>